<organism evidence="2 3">
    <name type="scientific">Palleronia pontilimi</name>
    <dbReference type="NCBI Taxonomy" id="1964209"/>
    <lineage>
        <taxon>Bacteria</taxon>
        <taxon>Pseudomonadati</taxon>
        <taxon>Pseudomonadota</taxon>
        <taxon>Alphaproteobacteria</taxon>
        <taxon>Rhodobacterales</taxon>
        <taxon>Roseobacteraceae</taxon>
        <taxon>Palleronia</taxon>
    </lineage>
</organism>
<evidence type="ECO:0000313" key="2">
    <source>
        <dbReference type="EMBL" id="MBJ3763784.1"/>
    </source>
</evidence>
<evidence type="ECO:0000313" key="3">
    <source>
        <dbReference type="Proteomes" id="UP000642488"/>
    </source>
</evidence>
<proteinExistence type="predicted"/>
<feature type="signal peptide" evidence="1">
    <location>
        <begin position="1"/>
        <end position="20"/>
    </location>
</feature>
<protein>
    <recommendedName>
        <fullName evidence="4">Lysozyme inhibitor LprI N-terminal domain-containing protein</fullName>
    </recommendedName>
</protein>
<dbReference type="RefSeq" id="WP_198916958.1">
    <property type="nucleotide sequence ID" value="NZ_JAEKPD010000014.1"/>
</dbReference>
<name>A0A934IKQ9_9RHOB</name>
<evidence type="ECO:0008006" key="4">
    <source>
        <dbReference type="Google" id="ProtNLM"/>
    </source>
</evidence>
<gene>
    <name evidence="2" type="ORF">ILP92_13585</name>
</gene>
<keyword evidence="3" id="KW-1185">Reference proteome</keyword>
<sequence length="125" mass="13608">MSGLKPLLLVLCFLSGPAIAGDRPLMAAFATCAGRLSAELEHAWLMRDAGSARIEDRRRHFLSLLDATVPAGRQRDALDLRIRAKAAHAALLAQASFATRADHAQWAQRRARLEITSCAGYLLES</sequence>
<dbReference type="EMBL" id="JAEKPD010000014">
    <property type="protein sequence ID" value="MBJ3763784.1"/>
    <property type="molecule type" value="Genomic_DNA"/>
</dbReference>
<dbReference type="AlphaFoldDB" id="A0A934IKQ9"/>
<keyword evidence="1" id="KW-0732">Signal</keyword>
<evidence type="ECO:0000256" key="1">
    <source>
        <dbReference type="SAM" id="SignalP"/>
    </source>
</evidence>
<feature type="chain" id="PRO_5037164823" description="Lysozyme inhibitor LprI N-terminal domain-containing protein" evidence="1">
    <location>
        <begin position="21"/>
        <end position="125"/>
    </location>
</feature>
<comment type="caution">
    <text evidence="2">The sequence shown here is derived from an EMBL/GenBank/DDBJ whole genome shotgun (WGS) entry which is preliminary data.</text>
</comment>
<dbReference type="Proteomes" id="UP000642488">
    <property type="component" value="Unassembled WGS sequence"/>
</dbReference>
<accession>A0A934IKQ9</accession>
<reference evidence="2" key="1">
    <citation type="submission" date="2020-12" db="EMBL/GenBank/DDBJ databases">
        <title>Bacterial taxonomy.</title>
        <authorList>
            <person name="Pan X."/>
        </authorList>
    </citation>
    <scope>NUCLEOTIDE SEQUENCE</scope>
    <source>
        <strain evidence="2">KCTC 52957</strain>
    </source>
</reference>